<protein>
    <submittedName>
        <fullName evidence="1">Uncharacterized protein</fullName>
    </submittedName>
</protein>
<accession>A0A814CK78</accession>
<sequence>MKYFLFYISLPILKDYLPDRFWNLLALYVISVRIFYESTSDVIARKRKEYDANGKFNDINQVLAEVENYISSREVIPTTSSNSTDDILPCDDNSVPENQNTNNIWNGKNFLDISASSWNKNITALMEVLFTQEEMKTGTVILPGESTKSKQVLGRVKKNVNF</sequence>
<dbReference type="Proteomes" id="UP000663879">
    <property type="component" value="Unassembled WGS sequence"/>
</dbReference>
<evidence type="ECO:0000313" key="2">
    <source>
        <dbReference type="Proteomes" id="UP000663879"/>
    </source>
</evidence>
<gene>
    <name evidence="1" type="ORF">OXX778_LOCUS13556</name>
</gene>
<dbReference type="AlphaFoldDB" id="A0A814CK78"/>
<dbReference type="EMBL" id="CAJNOC010002625">
    <property type="protein sequence ID" value="CAF0943568.1"/>
    <property type="molecule type" value="Genomic_DNA"/>
</dbReference>
<keyword evidence="2" id="KW-1185">Reference proteome</keyword>
<evidence type="ECO:0000313" key="1">
    <source>
        <dbReference type="EMBL" id="CAF0943568.1"/>
    </source>
</evidence>
<organism evidence="1 2">
    <name type="scientific">Brachionus calyciflorus</name>
    <dbReference type="NCBI Taxonomy" id="104777"/>
    <lineage>
        <taxon>Eukaryota</taxon>
        <taxon>Metazoa</taxon>
        <taxon>Spiralia</taxon>
        <taxon>Gnathifera</taxon>
        <taxon>Rotifera</taxon>
        <taxon>Eurotatoria</taxon>
        <taxon>Monogononta</taxon>
        <taxon>Pseudotrocha</taxon>
        <taxon>Ploima</taxon>
        <taxon>Brachionidae</taxon>
        <taxon>Brachionus</taxon>
    </lineage>
</organism>
<comment type="caution">
    <text evidence="1">The sequence shown here is derived from an EMBL/GenBank/DDBJ whole genome shotgun (WGS) entry which is preliminary data.</text>
</comment>
<reference evidence="1" key="1">
    <citation type="submission" date="2021-02" db="EMBL/GenBank/DDBJ databases">
        <authorList>
            <person name="Nowell W R."/>
        </authorList>
    </citation>
    <scope>NUCLEOTIDE SEQUENCE</scope>
    <source>
        <strain evidence="1">Ploen Becks lab</strain>
    </source>
</reference>
<name>A0A814CK78_9BILA</name>
<proteinExistence type="predicted"/>